<dbReference type="CDD" id="cd01650">
    <property type="entry name" value="RT_nLTR_like"/>
    <property type="match status" value="1"/>
</dbReference>
<dbReference type="Pfam" id="PF03372">
    <property type="entry name" value="Exo_endo_phos"/>
    <property type="match status" value="1"/>
</dbReference>
<reference evidence="2" key="1">
    <citation type="submission" date="2015-09" db="EMBL/GenBank/DDBJ databases">
        <title>Scylla olivacea transcriptome.</title>
        <authorList>
            <person name="Ikhwanuddin M."/>
        </authorList>
    </citation>
    <scope>NUCLEOTIDE SEQUENCE</scope>
</reference>
<dbReference type="PROSITE" id="PS50878">
    <property type="entry name" value="RT_POL"/>
    <property type="match status" value="1"/>
</dbReference>
<feature type="domain" description="Reverse transcriptase" evidence="1">
    <location>
        <begin position="485"/>
        <end position="756"/>
    </location>
</feature>
<dbReference type="InterPro" id="IPR043502">
    <property type="entry name" value="DNA/RNA_pol_sf"/>
</dbReference>
<sequence length="952" mass="108123">MSPKPRNKITIAHINAQSLLGCKEEIELLVREKELDVLCISETWLCNDFPDDYIYIPEYKVYRCDKGRGGGVCIYIRDVFTVVPLEIDIVRAQGVEDVWVTVQSSKFPSVIIGCLYRHPKARCESYDYITDVIRYVSLKDKPFYILGDFNDNVLCDNSKMKQIIFNTKLTQVISKPTRITPTSATLIDLIVTNKTQSILHTDTMPCPVGDHELISVTVNLKKTKRPPVVKTFRDLTSYSSETICDLLSQETQTLNNIFITDNVDTQVNIFTSIFNNCLNKCAPLVTREVRRPFAPWMNEHLRALMHERDSAQINLKNDRSNVNLQSTYKELKKEVKMSIKKSKSEYYSNKLESNRGNSAATWKILNQVISKDICKATLEIDKDEETLRKKVESFNKFFANVGKITFEKTHQNSEHNQNVPVPNNNNTSGPSCSMLRPQPTDSNTIILIIKHLKNTSSCGSDNISLRFIKESLPIIIPYLTCIINSSIATGNFPESWKHALVVPIFKTGDAMEPKNYRPISLLPIMSKVLEKVIAAQLTSHLESNHLLSDTQHGFRPKLSTESALLTLSNSLFDTIDRRNISLVTLCDLSKAFDSVNHEILLRKLRMLRVDSFWFQSYLLKRTQSVKIGKHISNKLEVAYGVPQGSVLGPILFSIFVNDLSQHIPDCQVIQYADDTQLIHTGEVANIQDLVHKGEVALSQAKAYFHMNGLLLNTTKTQCMFVGSRGLISQIPPDTCLQVDHTNILPSSSLKNLGVYFDSHMTFSTHIKKINKKIFSTILNINKSKDCFNRRTRTTLMNTLVLSIINYGIKIWGTANITHTQQVQKLQNFAAKVALGNGAKFDHATPFLRECGWLKVHQKYKYELGIIMYNITHGNIPTYLFPMPKVSEVCSVPTRQQHNMYEPKTNTCTGARSLLAAGPRFWNSLPPHIRNAPSIRTYKKLLHTYLFNKQFSV</sequence>
<dbReference type="Pfam" id="PF00078">
    <property type="entry name" value="RVT_1"/>
    <property type="match status" value="1"/>
</dbReference>
<evidence type="ECO:0000259" key="1">
    <source>
        <dbReference type="PROSITE" id="PS50878"/>
    </source>
</evidence>
<proteinExistence type="predicted"/>
<dbReference type="EMBL" id="GDRN01075630">
    <property type="protein sequence ID" value="JAI63021.1"/>
    <property type="molecule type" value="Transcribed_RNA"/>
</dbReference>
<dbReference type="InterPro" id="IPR000477">
    <property type="entry name" value="RT_dom"/>
</dbReference>
<evidence type="ECO:0000313" key="2">
    <source>
        <dbReference type="EMBL" id="JAI63022.1"/>
    </source>
</evidence>
<dbReference type="GO" id="GO:0071897">
    <property type="term" value="P:DNA biosynthetic process"/>
    <property type="evidence" value="ECO:0007669"/>
    <property type="project" value="UniProtKB-ARBA"/>
</dbReference>
<dbReference type="InterPro" id="IPR005135">
    <property type="entry name" value="Endo/exonuclease/phosphatase"/>
</dbReference>
<protein>
    <recommendedName>
        <fullName evidence="1">Reverse transcriptase domain-containing protein</fullName>
    </recommendedName>
</protein>
<dbReference type="GO" id="GO:0003824">
    <property type="term" value="F:catalytic activity"/>
    <property type="evidence" value="ECO:0007669"/>
    <property type="project" value="InterPro"/>
</dbReference>
<dbReference type="SUPFAM" id="SSF56672">
    <property type="entry name" value="DNA/RNA polymerases"/>
    <property type="match status" value="1"/>
</dbReference>
<dbReference type="Gene3D" id="3.60.10.10">
    <property type="entry name" value="Endonuclease/exonuclease/phosphatase"/>
    <property type="match status" value="1"/>
</dbReference>
<dbReference type="InterPro" id="IPR036691">
    <property type="entry name" value="Endo/exonu/phosph_ase_sf"/>
</dbReference>
<dbReference type="PANTHER" id="PTHR33332">
    <property type="entry name" value="REVERSE TRANSCRIPTASE DOMAIN-CONTAINING PROTEIN"/>
    <property type="match status" value="1"/>
</dbReference>
<name>A0A0P4W7S4_SCYOL</name>
<organism evidence="2">
    <name type="scientific">Scylla olivacea</name>
    <name type="common">Orange mud crab</name>
    <name type="synonym">Cancer olivacea</name>
    <dbReference type="NCBI Taxonomy" id="85551"/>
    <lineage>
        <taxon>Eukaryota</taxon>
        <taxon>Metazoa</taxon>
        <taxon>Ecdysozoa</taxon>
        <taxon>Arthropoda</taxon>
        <taxon>Crustacea</taxon>
        <taxon>Multicrustacea</taxon>
        <taxon>Malacostraca</taxon>
        <taxon>Eumalacostraca</taxon>
        <taxon>Eucarida</taxon>
        <taxon>Decapoda</taxon>
        <taxon>Pleocyemata</taxon>
        <taxon>Brachyura</taxon>
        <taxon>Eubrachyura</taxon>
        <taxon>Portunoidea</taxon>
        <taxon>Portunidae</taxon>
        <taxon>Portuninae</taxon>
        <taxon>Scylla</taxon>
    </lineage>
</organism>
<dbReference type="EMBL" id="GDRN01075629">
    <property type="protein sequence ID" value="JAI63022.1"/>
    <property type="molecule type" value="Transcribed_RNA"/>
</dbReference>
<dbReference type="SUPFAM" id="SSF56219">
    <property type="entry name" value="DNase I-like"/>
    <property type="match status" value="1"/>
</dbReference>
<dbReference type="AlphaFoldDB" id="A0A0P4W7S4"/>
<dbReference type="PROSITE" id="PS51257">
    <property type="entry name" value="PROKAR_LIPOPROTEIN"/>
    <property type="match status" value="1"/>
</dbReference>
<accession>A0A0P4W7S4</accession>